<feature type="domain" description="Reverse transcriptase" evidence="1">
    <location>
        <begin position="398"/>
        <end position="480"/>
    </location>
</feature>
<dbReference type="KEGG" id="nta:107811421"/>
<dbReference type="CDD" id="cd01647">
    <property type="entry name" value="RT_LTR"/>
    <property type="match status" value="1"/>
</dbReference>
<evidence type="ECO:0000259" key="1">
    <source>
        <dbReference type="Pfam" id="PF00078"/>
    </source>
</evidence>
<dbReference type="PANTHER" id="PTHR24559">
    <property type="entry name" value="TRANSPOSON TY3-I GAG-POL POLYPROTEIN"/>
    <property type="match status" value="1"/>
</dbReference>
<dbReference type="InterPro" id="IPR043502">
    <property type="entry name" value="DNA/RNA_pol_sf"/>
</dbReference>
<dbReference type="Gene3D" id="3.10.10.10">
    <property type="entry name" value="HIV Type 1 Reverse Transcriptase, subunit A, domain 1"/>
    <property type="match status" value="1"/>
</dbReference>
<dbReference type="STRING" id="4097.A0A1S4BSH0"/>
<dbReference type="InterPro" id="IPR053134">
    <property type="entry name" value="RNA-dir_DNA_polymerase"/>
</dbReference>
<dbReference type="PANTHER" id="PTHR24559:SF444">
    <property type="entry name" value="REVERSE TRANSCRIPTASE DOMAIN-CONTAINING PROTEIN"/>
    <property type="match status" value="1"/>
</dbReference>
<dbReference type="Gene3D" id="3.30.70.270">
    <property type="match status" value="2"/>
</dbReference>
<dbReference type="InterPro" id="IPR000477">
    <property type="entry name" value="RT_dom"/>
</dbReference>
<dbReference type="OrthoDB" id="6508513at2759"/>
<sequence length="548" mass="62037">MMQQIIGSNAKISERVDAHDSAIKNIEMQMGQILMSLNSRTHGTLPADTQVNPKDQVPKQLMAVSLRNGRDLDVEQERAREAREVETLISEPVVDVAADKDRSQMIGKKRPPAPFPQRLSKYQKEEQYKKFLEMLKQIQVNIPLIDALKEMPGYAKMMKDLMSRKFDFQDLATVTLTQTCSVVVTRPIVKKLSDPGSFTIPCTIGDFAFAKALCDLGASINLIPLLADRTVKRPSGILDDVLIQKSMRRPSEFANYSFIDAVEVIVEIDDELLTSKDPLAACLMNFDEVKGEELVGWVLKECKTAIGWTMTDIKGIIPAYCMHKILLEEGHKPSIEHQRRLNPNMKEVVKKEVIKWLDAGIIFPISDSSRVAGKLNLATRKDHFPLPFIDQMLDRLAGRRMPFGLCNAPAIFQRCMMAIFTDIVEDIMEVFMDDFSVVGNSFDECLANLTRVLKRCIEMNLVLNWEKCHFMVQEGIVLGHLVLSKGIEVDRAKVDVIEKLPPPTSVKAIRSFLGHAGFYRRFIKDFSKIANLLCKLLEKDNPFVFFDD</sequence>
<dbReference type="Pfam" id="PF00078">
    <property type="entry name" value="RVT_1"/>
    <property type="match status" value="1"/>
</dbReference>
<dbReference type="RefSeq" id="XP_016491829.1">
    <property type="nucleotide sequence ID" value="XM_016636343.1"/>
</dbReference>
<dbReference type="SUPFAM" id="SSF56672">
    <property type="entry name" value="DNA/RNA polymerases"/>
    <property type="match status" value="1"/>
</dbReference>
<gene>
    <name evidence="2" type="primary">LOC107811421</name>
</gene>
<dbReference type="AlphaFoldDB" id="A0A1S4BSH0"/>
<proteinExistence type="predicted"/>
<reference evidence="2" key="1">
    <citation type="submission" date="2025-08" db="UniProtKB">
        <authorList>
            <consortium name="RefSeq"/>
        </authorList>
    </citation>
    <scope>IDENTIFICATION</scope>
</reference>
<dbReference type="SMR" id="A0A1S4BSH0"/>
<dbReference type="PaxDb" id="4097-A0A1S4BSH0"/>
<protein>
    <recommendedName>
        <fullName evidence="1">Reverse transcriptase domain-containing protein</fullName>
    </recommendedName>
</protein>
<organism evidence="2">
    <name type="scientific">Nicotiana tabacum</name>
    <name type="common">Common tobacco</name>
    <dbReference type="NCBI Taxonomy" id="4097"/>
    <lineage>
        <taxon>Eukaryota</taxon>
        <taxon>Viridiplantae</taxon>
        <taxon>Streptophyta</taxon>
        <taxon>Embryophyta</taxon>
        <taxon>Tracheophyta</taxon>
        <taxon>Spermatophyta</taxon>
        <taxon>Magnoliopsida</taxon>
        <taxon>eudicotyledons</taxon>
        <taxon>Gunneridae</taxon>
        <taxon>Pentapetalae</taxon>
        <taxon>asterids</taxon>
        <taxon>lamiids</taxon>
        <taxon>Solanales</taxon>
        <taxon>Solanaceae</taxon>
        <taxon>Nicotianoideae</taxon>
        <taxon>Nicotianeae</taxon>
        <taxon>Nicotiana</taxon>
    </lineage>
</organism>
<dbReference type="InterPro" id="IPR043128">
    <property type="entry name" value="Rev_trsase/Diguanyl_cyclase"/>
</dbReference>
<dbReference type="OMA" id="MERSCKK"/>
<name>A0A1S4BSH0_TOBAC</name>
<evidence type="ECO:0000313" key="2">
    <source>
        <dbReference type="RefSeq" id="XP_016491829.1"/>
    </source>
</evidence>
<accession>A0A1S4BSH0</accession>